<evidence type="ECO:0000313" key="4">
    <source>
        <dbReference type="EMBL" id="CAD5205755.1"/>
    </source>
</evidence>
<sequence length="514" mass="61626">MSISKQDYLKRYLDGPTEEKKKKKSKKTKKSAISNGIRILDEDAFMAVAPTRGPREDIESDEDDEEDLDEIVLREYKSKGFKETFATVEVKQEEASPSKENQNDSRRKRDDSEDEEVPRRKRHDSDEDLRRRRRHDFDEEVSRRLKNTKIVKEEPVSSRREKVRAQTRHDSDDEEVPRRRRKDSDDDVSRGRHDDHKTRISTAVKVKKESESPRRHDDRRRTKKREDSDEEVSRRRRRHDSDEDVPRKRNRHDSDEDVPRRRARKDSDQDLERKKGHDSDEEVPRKRHKDLSDEEVPKRRRRHDSKGEKVSKTEKKKAGLLSREDMRRHEEEAATEHSIFNDAEKSGKYAEAVHRDSNYGKRKKETKEDKERSEREAKVQQELNDKYKQVSKGVVQQQKREEKKKEMAEVLQEGFTRYRDDEAMNEYMKDKIIDEDDPLADMMQKKQMKIRMKSELVYPTYKGHFPPNRFNIPPGYRWDGVNRSNRFEDKLARRANDEEARQKAVYRIQQELNE</sequence>
<dbReference type="InterPro" id="IPR051112">
    <property type="entry name" value="CWC26_splicing_factor"/>
</dbReference>
<feature type="compositionally biased region" description="Basic and acidic residues" evidence="3">
    <location>
        <begin position="150"/>
        <end position="171"/>
    </location>
</feature>
<gene>
    <name evidence="4" type="ORF">BOKJ2_LOCUS439</name>
</gene>
<dbReference type="PANTHER" id="PTHR31809:SF0">
    <property type="entry name" value="BUD13 HOMOLOG"/>
    <property type="match status" value="1"/>
</dbReference>
<feature type="compositionally biased region" description="Basic and acidic residues" evidence="3">
    <location>
        <begin position="90"/>
        <end position="111"/>
    </location>
</feature>
<feature type="compositionally biased region" description="Basic residues" evidence="3">
    <location>
        <begin position="21"/>
        <end position="30"/>
    </location>
</feature>
<comment type="similarity">
    <text evidence="1">Belongs to the CWC26 family.</text>
</comment>
<dbReference type="EMBL" id="CAJFCW020000001">
    <property type="protein sequence ID" value="CAG9079062.1"/>
    <property type="molecule type" value="Genomic_DNA"/>
</dbReference>
<feature type="compositionally biased region" description="Basic and acidic residues" evidence="3">
    <location>
        <begin position="206"/>
        <end position="284"/>
    </location>
</feature>
<comment type="caution">
    <text evidence="4">The sequence shown here is derived from an EMBL/GenBank/DDBJ whole genome shotgun (WGS) entry which is preliminary data.</text>
</comment>
<organism evidence="4 5">
    <name type="scientific">Bursaphelenchus okinawaensis</name>
    <dbReference type="NCBI Taxonomy" id="465554"/>
    <lineage>
        <taxon>Eukaryota</taxon>
        <taxon>Metazoa</taxon>
        <taxon>Ecdysozoa</taxon>
        <taxon>Nematoda</taxon>
        <taxon>Chromadorea</taxon>
        <taxon>Rhabditida</taxon>
        <taxon>Tylenchina</taxon>
        <taxon>Tylenchomorpha</taxon>
        <taxon>Aphelenchoidea</taxon>
        <taxon>Aphelenchoididae</taxon>
        <taxon>Bursaphelenchus</taxon>
    </lineage>
</organism>
<accession>A0A811JR03</accession>
<evidence type="ECO:0000313" key="5">
    <source>
        <dbReference type="Proteomes" id="UP000614601"/>
    </source>
</evidence>
<feature type="region of interest" description="Disordered" evidence="3">
    <location>
        <begin position="1"/>
        <end position="68"/>
    </location>
</feature>
<dbReference type="Proteomes" id="UP000783686">
    <property type="component" value="Unassembled WGS sequence"/>
</dbReference>
<feature type="compositionally biased region" description="Basic and acidic residues" evidence="3">
    <location>
        <begin position="182"/>
        <end position="198"/>
    </location>
</feature>
<dbReference type="Pfam" id="PF09736">
    <property type="entry name" value="Bud13"/>
    <property type="match status" value="1"/>
</dbReference>
<feature type="compositionally biased region" description="Acidic residues" evidence="3">
    <location>
        <begin position="58"/>
        <end position="68"/>
    </location>
</feature>
<dbReference type="GO" id="GO:0000398">
    <property type="term" value="P:mRNA splicing, via spliceosome"/>
    <property type="evidence" value="ECO:0007669"/>
    <property type="project" value="TreeGrafter"/>
</dbReference>
<dbReference type="EMBL" id="CAJFDH010000001">
    <property type="protein sequence ID" value="CAD5205755.1"/>
    <property type="molecule type" value="Genomic_DNA"/>
</dbReference>
<name>A0A811JR03_9BILA</name>
<dbReference type="AlphaFoldDB" id="A0A811JR03"/>
<dbReference type="OrthoDB" id="6022at2759"/>
<protein>
    <recommendedName>
        <fullName evidence="2">BUD13 homolog</fullName>
    </recommendedName>
</protein>
<evidence type="ECO:0000256" key="2">
    <source>
        <dbReference type="ARBA" id="ARBA00014454"/>
    </source>
</evidence>
<feature type="compositionally biased region" description="Basic and acidic residues" evidence="3">
    <location>
        <begin position="342"/>
        <end position="388"/>
    </location>
</feature>
<dbReference type="Proteomes" id="UP000614601">
    <property type="component" value="Unassembled WGS sequence"/>
</dbReference>
<dbReference type="GO" id="GO:0003723">
    <property type="term" value="F:RNA binding"/>
    <property type="evidence" value="ECO:0007669"/>
    <property type="project" value="TreeGrafter"/>
</dbReference>
<dbReference type="InterPro" id="IPR018609">
    <property type="entry name" value="Bud13"/>
</dbReference>
<evidence type="ECO:0000256" key="3">
    <source>
        <dbReference type="SAM" id="MobiDB-lite"/>
    </source>
</evidence>
<dbReference type="GO" id="GO:0005684">
    <property type="term" value="C:U2-type spliceosomal complex"/>
    <property type="evidence" value="ECO:0007669"/>
    <property type="project" value="TreeGrafter"/>
</dbReference>
<keyword evidence="5" id="KW-1185">Reference proteome</keyword>
<dbReference type="GO" id="GO:0070274">
    <property type="term" value="C:RES complex"/>
    <property type="evidence" value="ECO:0007669"/>
    <property type="project" value="TreeGrafter"/>
</dbReference>
<feature type="region of interest" description="Disordered" evidence="3">
    <location>
        <begin position="87"/>
        <end position="405"/>
    </location>
</feature>
<reference evidence="4" key="1">
    <citation type="submission" date="2020-09" db="EMBL/GenBank/DDBJ databases">
        <authorList>
            <person name="Kikuchi T."/>
        </authorList>
    </citation>
    <scope>NUCLEOTIDE SEQUENCE</scope>
    <source>
        <strain evidence="4">SH1</strain>
    </source>
</reference>
<proteinExistence type="inferred from homology"/>
<dbReference type="PANTHER" id="PTHR31809">
    <property type="entry name" value="BUD13 HOMOLOG"/>
    <property type="match status" value="1"/>
</dbReference>
<evidence type="ECO:0000256" key="1">
    <source>
        <dbReference type="ARBA" id="ARBA00011069"/>
    </source>
</evidence>
<feature type="compositionally biased region" description="Basic and acidic residues" evidence="3">
    <location>
        <begin position="123"/>
        <end position="143"/>
    </location>
</feature>
<feature type="compositionally biased region" description="Basic and acidic residues" evidence="3">
    <location>
        <begin position="7"/>
        <end position="20"/>
    </location>
</feature>
<feature type="compositionally biased region" description="Basic and acidic residues" evidence="3">
    <location>
        <begin position="305"/>
        <end position="335"/>
    </location>
</feature>